<gene>
    <name evidence="1" type="ORF">BU25DRAFT_63144</name>
</gene>
<organism evidence="1 2">
    <name type="scientific">Macroventuria anomochaeta</name>
    <dbReference type="NCBI Taxonomy" id="301207"/>
    <lineage>
        <taxon>Eukaryota</taxon>
        <taxon>Fungi</taxon>
        <taxon>Dikarya</taxon>
        <taxon>Ascomycota</taxon>
        <taxon>Pezizomycotina</taxon>
        <taxon>Dothideomycetes</taxon>
        <taxon>Pleosporomycetidae</taxon>
        <taxon>Pleosporales</taxon>
        <taxon>Pleosporineae</taxon>
        <taxon>Didymellaceae</taxon>
        <taxon>Macroventuria</taxon>
    </lineage>
</organism>
<keyword evidence="2" id="KW-1185">Reference proteome</keyword>
<protein>
    <submittedName>
        <fullName evidence="1">Uncharacterized protein</fullName>
    </submittedName>
</protein>
<dbReference type="Proteomes" id="UP000799754">
    <property type="component" value="Unassembled WGS sequence"/>
</dbReference>
<evidence type="ECO:0000313" key="1">
    <source>
        <dbReference type="EMBL" id="KAF2627405.1"/>
    </source>
</evidence>
<sequence>MAATTTTTLTKGANIIGGDQELTIKICDIINAEVLAKQVLELRQGAAKITSIQIDVTAYFQAVEELEQLAIATEEKLKLSEPGENTSAAPPTNPSVIEIDELTLCTPLITILDFVKSHNGGLKSFTWPAPSYTGQAFTRPQSFWTALYAHAPTLEKLYLDFFCHEVHTLQPFPSNTVFPALKELRLDTSSAHGDDGSTIDALLHACPNLETLHFEWPPCDLESCQIQNITWGWTFPNLAQLHVFGWNFTPALYTSFLLRHPSLVSLSERVDGPCDPSKGEAIETRLPPAALPNLKSLIKDFTTTHRLSDYFDPAANRPLTNLTIHLSTFQGVEQDLFEIAMSPVAQTTLLRLEFCSDMSCWREHEVFSSSSDSDETASERQAKHIKAQQAWTEIERKRAPNILKTVLPSFVNLDELCIEMDSSNGTWDSSSNTLIFPDAMHIGHLIDVFELLPKSCESKLRLLRMIDSRAKPLEGLEEYLGDMAEWLEEGESLTGSLQVVEWCGEKKSCFDLS</sequence>
<name>A0ACB6RZJ8_9PLEO</name>
<evidence type="ECO:0000313" key="2">
    <source>
        <dbReference type="Proteomes" id="UP000799754"/>
    </source>
</evidence>
<accession>A0ACB6RZJ8</accession>
<proteinExistence type="predicted"/>
<reference evidence="1" key="1">
    <citation type="journal article" date="2020" name="Stud. Mycol.">
        <title>101 Dothideomycetes genomes: a test case for predicting lifestyles and emergence of pathogens.</title>
        <authorList>
            <person name="Haridas S."/>
            <person name="Albert R."/>
            <person name="Binder M."/>
            <person name="Bloem J."/>
            <person name="Labutti K."/>
            <person name="Salamov A."/>
            <person name="Andreopoulos B."/>
            <person name="Baker S."/>
            <person name="Barry K."/>
            <person name="Bills G."/>
            <person name="Bluhm B."/>
            <person name="Cannon C."/>
            <person name="Castanera R."/>
            <person name="Culley D."/>
            <person name="Daum C."/>
            <person name="Ezra D."/>
            <person name="Gonzalez J."/>
            <person name="Henrissat B."/>
            <person name="Kuo A."/>
            <person name="Liang C."/>
            <person name="Lipzen A."/>
            <person name="Lutzoni F."/>
            <person name="Magnuson J."/>
            <person name="Mondo S."/>
            <person name="Nolan M."/>
            <person name="Ohm R."/>
            <person name="Pangilinan J."/>
            <person name="Park H.-J."/>
            <person name="Ramirez L."/>
            <person name="Alfaro M."/>
            <person name="Sun H."/>
            <person name="Tritt A."/>
            <person name="Yoshinaga Y."/>
            <person name="Zwiers L.-H."/>
            <person name="Turgeon B."/>
            <person name="Goodwin S."/>
            <person name="Spatafora J."/>
            <person name="Crous P."/>
            <person name="Grigoriev I."/>
        </authorList>
    </citation>
    <scope>NUCLEOTIDE SEQUENCE</scope>
    <source>
        <strain evidence="1">CBS 525.71</strain>
    </source>
</reference>
<dbReference type="EMBL" id="MU006717">
    <property type="protein sequence ID" value="KAF2627405.1"/>
    <property type="molecule type" value="Genomic_DNA"/>
</dbReference>
<comment type="caution">
    <text evidence="1">The sequence shown here is derived from an EMBL/GenBank/DDBJ whole genome shotgun (WGS) entry which is preliminary data.</text>
</comment>